<protein>
    <recommendedName>
        <fullName evidence="3">DUF4440 domain-containing protein</fullName>
    </recommendedName>
</protein>
<dbReference type="SUPFAM" id="SSF54427">
    <property type="entry name" value="NTF2-like"/>
    <property type="match status" value="1"/>
</dbReference>
<name>A0ABV2REX7_9CAUL</name>
<sequence>MSLEAELFDIEEGFWLSGEDHFLKHLDVRCLLAFPQAGEMHGVHSRADVAATATPQNRWRDLSMKDRSLLQPVEDMAIISYKAEVMRADGQPYSAIVSSAYARRPEGWKLALHQHSPT</sequence>
<dbReference type="EMBL" id="JBEPTF010000005">
    <property type="protein sequence ID" value="MET4685147.1"/>
    <property type="molecule type" value="Genomic_DNA"/>
</dbReference>
<dbReference type="Proteomes" id="UP001549313">
    <property type="component" value="Unassembled WGS sequence"/>
</dbReference>
<comment type="caution">
    <text evidence="1">The sequence shown here is derived from an EMBL/GenBank/DDBJ whole genome shotgun (WGS) entry which is preliminary data.</text>
</comment>
<accession>A0ABV2REX7</accession>
<reference evidence="1 2" key="1">
    <citation type="submission" date="2024-06" db="EMBL/GenBank/DDBJ databases">
        <title>Sorghum-associated microbial communities from plants grown in Nebraska, USA.</title>
        <authorList>
            <person name="Schachtman D."/>
        </authorList>
    </citation>
    <scope>NUCLEOTIDE SEQUENCE [LARGE SCALE GENOMIC DNA]</scope>
    <source>
        <strain evidence="1 2">2814</strain>
    </source>
</reference>
<gene>
    <name evidence="1" type="ORF">ABIE19_003098</name>
</gene>
<dbReference type="RefSeq" id="WP_354090115.1">
    <property type="nucleotide sequence ID" value="NZ_JBEPTF010000005.1"/>
</dbReference>
<proteinExistence type="predicted"/>
<keyword evidence="2" id="KW-1185">Reference proteome</keyword>
<evidence type="ECO:0008006" key="3">
    <source>
        <dbReference type="Google" id="ProtNLM"/>
    </source>
</evidence>
<organism evidence="1 2">
    <name type="scientific">Brevundimonas faecalis</name>
    <dbReference type="NCBI Taxonomy" id="947378"/>
    <lineage>
        <taxon>Bacteria</taxon>
        <taxon>Pseudomonadati</taxon>
        <taxon>Pseudomonadota</taxon>
        <taxon>Alphaproteobacteria</taxon>
        <taxon>Caulobacterales</taxon>
        <taxon>Caulobacteraceae</taxon>
        <taxon>Brevundimonas</taxon>
    </lineage>
</organism>
<evidence type="ECO:0000313" key="1">
    <source>
        <dbReference type="EMBL" id="MET4685147.1"/>
    </source>
</evidence>
<dbReference type="InterPro" id="IPR032710">
    <property type="entry name" value="NTF2-like_dom_sf"/>
</dbReference>
<evidence type="ECO:0000313" key="2">
    <source>
        <dbReference type="Proteomes" id="UP001549313"/>
    </source>
</evidence>